<name>A0ABN5XPC3_9EURY</name>
<protein>
    <submittedName>
        <fullName evidence="1">Uncharacterized protein</fullName>
    </submittedName>
</protein>
<organism evidence="1 2">
    <name type="scientific">Methanoculleus chikugoensis</name>
    <dbReference type="NCBI Taxonomy" id="118126"/>
    <lineage>
        <taxon>Archaea</taxon>
        <taxon>Methanobacteriati</taxon>
        <taxon>Methanobacteriota</taxon>
        <taxon>Stenosarchaea group</taxon>
        <taxon>Methanomicrobia</taxon>
        <taxon>Methanomicrobiales</taxon>
        <taxon>Methanomicrobiaceae</taxon>
        <taxon>Methanoculleus</taxon>
    </lineage>
</organism>
<dbReference type="RefSeq" id="WP_244987689.1">
    <property type="nucleotide sequence ID" value="NZ_AP019781.1"/>
</dbReference>
<accession>A0ABN5XPC3</accession>
<evidence type="ECO:0000313" key="2">
    <source>
        <dbReference type="Proteomes" id="UP000824969"/>
    </source>
</evidence>
<evidence type="ECO:0000313" key="1">
    <source>
        <dbReference type="EMBL" id="BBL68901.1"/>
    </source>
</evidence>
<proteinExistence type="predicted"/>
<keyword evidence="2" id="KW-1185">Reference proteome</keyword>
<gene>
    <name evidence="1" type="ORF">MchiMG62_20820</name>
</gene>
<dbReference type="EMBL" id="AP019781">
    <property type="protein sequence ID" value="BBL68901.1"/>
    <property type="molecule type" value="Genomic_DNA"/>
</dbReference>
<sequence length="272" mass="30446">MGGGVNPPVVALVEPEDFDVNDPVGAERMFTAECDQQATLTVYLDDDPDPVYQSDPGVQEVSYTFESAPLGQHMVRVVAANENGTGENYWNWNVYQYADCHVLSGPYLDFFIRHYRCGSSGCAGGSGFWSNAVCLENAVMRYARAGKSTPYTNVLAGCYWMEKIGCSEHCYVELVFNLDIYIVAVMNSSLVPSFGHAVCAQYLGGEMDMFSNWRFFQYDNLNITPGDWQMPYGSEWQETRVEIKEVIDIPNCGQYDGRPVATFLIDHEGNVR</sequence>
<reference evidence="1 2" key="1">
    <citation type="submission" date="2019-06" db="EMBL/GenBank/DDBJ databases">
        <title>Complete genome sequence of Methanoculleus chikugoensis strain MG62.</title>
        <authorList>
            <person name="Asakawa S."/>
            <person name="Dianou D."/>
        </authorList>
    </citation>
    <scope>NUCLEOTIDE SEQUENCE [LARGE SCALE GENOMIC DNA]</scope>
    <source>
        <strain evidence="1 2">MG62</strain>
    </source>
</reference>
<dbReference type="GeneID" id="71775148"/>
<dbReference type="Proteomes" id="UP000824969">
    <property type="component" value="Chromosome"/>
</dbReference>